<dbReference type="PANTHER" id="PTHR43711">
    <property type="entry name" value="TWO-COMPONENT HISTIDINE KINASE"/>
    <property type="match status" value="1"/>
</dbReference>
<evidence type="ECO:0000259" key="10">
    <source>
        <dbReference type="PROSITE" id="PS50109"/>
    </source>
</evidence>
<evidence type="ECO:0000256" key="3">
    <source>
        <dbReference type="ARBA" id="ARBA00012438"/>
    </source>
</evidence>
<dbReference type="Proteomes" id="UP001321475">
    <property type="component" value="Chromosome"/>
</dbReference>
<dbReference type="InterPro" id="IPR036097">
    <property type="entry name" value="HisK_dim/P_sf"/>
</dbReference>
<dbReference type="CDD" id="cd00082">
    <property type="entry name" value="HisKA"/>
    <property type="match status" value="1"/>
</dbReference>
<dbReference type="EC" id="2.7.13.3" evidence="3"/>
<evidence type="ECO:0000256" key="2">
    <source>
        <dbReference type="ARBA" id="ARBA00004236"/>
    </source>
</evidence>
<evidence type="ECO:0000313" key="11">
    <source>
        <dbReference type="EMBL" id="BDZ42482.1"/>
    </source>
</evidence>
<evidence type="ECO:0000256" key="1">
    <source>
        <dbReference type="ARBA" id="ARBA00000085"/>
    </source>
</evidence>
<dbReference type="InterPro" id="IPR005467">
    <property type="entry name" value="His_kinase_dom"/>
</dbReference>
<sequence length="379" mass="39109">MTDLQFMGLVTFGAAVVVGGVGMLLVHRARRWSLAAALVVAALVPFAAVVTAVAINVDQMFLSAHDADVIWFVLGVSSLLALVLALLLGRAVGSEMRRVADDARRLVDSPSASGGGGVAQEKAPPMTAELAHLSAELVETRERLAAARERERAAEDARRQVVAFVSHDLRSPLAGIHAASQGLRDGVFPEPGTALDGIESAVGRMARMIDDLAEISRPDDTPAAAASPTSSGREVDLAAVVRDVVAHALPVAADAGVQLDADVEDGVVVTGDPDDLGRLLDNLVSNAVRSSRGAADGHVRVAVARADGVVRLVVQDTCGGIPEHVRERVLETGYQGDGRVGASGLGLAIVDRVVENHGGTVDVGSTGEGCSVEVRIPAV</sequence>
<dbReference type="Gene3D" id="1.10.287.130">
    <property type="match status" value="1"/>
</dbReference>
<reference evidence="12" key="1">
    <citation type="journal article" date="2019" name="Int. J. Syst. Evol. Microbiol.">
        <title>The Global Catalogue of Microorganisms (GCM) 10K type strain sequencing project: providing services to taxonomists for standard genome sequencing and annotation.</title>
        <authorList>
            <consortium name="The Broad Institute Genomics Platform"/>
            <consortium name="The Broad Institute Genome Sequencing Center for Infectious Disease"/>
            <person name="Wu L."/>
            <person name="Ma J."/>
        </authorList>
    </citation>
    <scope>NUCLEOTIDE SEQUENCE [LARGE SCALE GENOMIC DNA]</scope>
    <source>
        <strain evidence="12">NBRC 108565</strain>
    </source>
</reference>
<dbReference type="SUPFAM" id="SSF47384">
    <property type="entry name" value="Homodimeric domain of signal transducing histidine kinase"/>
    <property type="match status" value="1"/>
</dbReference>
<dbReference type="InterPro" id="IPR003594">
    <property type="entry name" value="HATPase_dom"/>
</dbReference>
<dbReference type="PANTHER" id="PTHR43711:SF1">
    <property type="entry name" value="HISTIDINE KINASE 1"/>
    <property type="match status" value="1"/>
</dbReference>
<keyword evidence="8" id="KW-0175">Coiled coil</keyword>
<gene>
    <name evidence="11" type="ORF">GCM10025865_17810</name>
</gene>
<evidence type="ECO:0000256" key="7">
    <source>
        <dbReference type="ARBA" id="ARBA00023012"/>
    </source>
</evidence>
<evidence type="ECO:0000313" key="12">
    <source>
        <dbReference type="Proteomes" id="UP001321475"/>
    </source>
</evidence>
<protein>
    <recommendedName>
        <fullName evidence="3">histidine kinase</fullName>
        <ecNumber evidence="3">2.7.13.3</ecNumber>
    </recommendedName>
</protein>
<dbReference type="Gene3D" id="3.30.565.10">
    <property type="entry name" value="Histidine kinase-like ATPase, C-terminal domain"/>
    <property type="match status" value="1"/>
</dbReference>
<dbReference type="CDD" id="cd00075">
    <property type="entry name" value="HATPase"/>
    <property type="match status" value="1"/>
</dbReference>
<evidence type="ECO:0000256" key="4">
    <source>
        <dbReference type="ARBA" id="ARBA00022553"/>
    </source>
</evidence>
<feature type="coiled-coil region" evidence="8">
    <location>
        <begin position="130"/>
        <end position="157"/>
    </location>
</feature>
<feature type="transmembrane region" description="Helical" evidence="9">
    <location>
        <begin position="69"/>
        <end position="88"/>
    </location>
</feature>
<dbReference type="InterPro" id="IPR050736">
    <property type="entry name" value="Sensor_HK_Regulatory"/>
</dbReference>
<keyword evidence="4" id="KW-0597">Phosphoprotein</keyword>
<name>A0ABN6XFN3_9CELL</name>
<dbReference type="InterPro" id="IPR003661">
    <property type="entry name" value="HisK_dim/P_dom"/>
</dbReference>
<dbReference type="Pfam" id="PF00512">
    <property type="entry name" value="HisKA"/>
    <property type="match status" value="1"/>
</dbReference>
<keyword evidence="12" id="KW-1185">Reference proteome</keyword>
<dbReference type="RefSeq" id="WP_286216961.1">
    <property type="nucleotide sequence ID" value="NZ_AP027729.1"/>
</dbReference>
<evidence type="ECO:0000256" key="6">
    <source>
        <dbReference type="ARBA" id="ARBA00022777"/>
    </source>
</evidence>
<dbReference type="SMART" id="SM00387">
    <property type="entry name" value="HATPase_c"/>
    <property type="match status" value="1"/>
</dbReference>
<feature type="transmembrane region" description="Helical" evidence="9">
    <location>
        <begin position="6"/>
        <end position="26"/>
    </location>
</feature>
<feature type="domain" description="Histidine kinase" evidence="10">
    <location>
        <begin position="164"/>
        <end position="379"/>
    </location>
</feature>
<dbReference type="EMBL" id="AP027729">
    <property type="protein sequence ID" value="BDZ42482.1"/>
    <property type="molecule type" value="Genomic_DNA"/>
</dbReference>
<comment type="subcellular location">
    <subcellularLocation>
        <location evidence="2">Cell membrane</location>
    </subcellularLocation>
</comment>
<organism evidence="11 12">
    <name type="scientific">Paraoerskovia sediminicola</name>
    <dbReference type="NCBI Taxonomy" id="1138587"/>
    <lineage>
        <taxon>Bacteria</taxon>
        <taxon>Bacillati</taxon>
        <taxon>Actinomycetota</taxon>
        <taxon>Actinomycetes</taxon>
        <taxon>Micrococcales</taxon>
        <taxon>Cellulomonadaceae</taxon>
        <taxon>Paraoerskovia</taxon>
    </lineage>
</organism>
<keyword evidence="7" id="KW-0902">Two-component regulatory system</keyword>
<evidence type="ECO:0000256" key="9">
    <source>
        <dbReference type="SAM" id="Phobius"/>
    </source>
</evidence>
<dbReference type="GO" id="GO:0016301">
    <property type="term" value="F:kinase activity"/>
    <property type="evidence" value="ECO:0007669"/>
    <property type="project" value="UniProtKB-KW"/>
</dbReference>
<feature type="transmembrane region" description="Helical" evidence="9">
    <location>
        <begin position="33"/>
        <end position="57"/>
    </location>
</feature>
<dbReference type="PRINTS" id="PR00344">
    <property type="entry name" value="BCTRLSENSOR"/>
</dbReference>
<dbReference type="PROSITE" id="PS50109">
    <property type="entry name" value="HIS_KIN"/>
    <property type="match status" value="1"/>
</dbReference>
<dbReference type="Pfam" id="PF02518">
    <property type="entry name" value="HATPase_c"/>
    <property type="match status" value="1"/>
</dbReference>
<proteinExistence type="predicted"/>
<accession>A0ABN6XFN3</accession>
<keyword evidence="9" id="KW-1133">Transmembrane helix</keyword>
<keyword evidence="9" id="KW-0472">Membrane</keyword>
<keyword evidence="5" id="KW-0808">Transferase</keyword>
<keyword evidence="9" id="KW-0812">Transmembrane</keyword>
<keyword evidence="6 11" id="KW-0418">Kinase</keyword>
<dbReference type="InterPro" id="IPR004358">
    <property type="entry name" value="Sig_transdc_His_kin-like_C"/>
</dbReference>
<dbReference type="SUPFAM" id="SSF55874">
    <property type="entry name" value="ATPase domain of HSP90 chaperone/DNA topoisomerase II/histidine kinase"/>
    <property type="match status" value="1"/>
</dbReference>
<comment type="catalytic activity">
    <reaction evidence="1">
        <text>ATP + protein L-histidine = ADP + protein N-phospho-L-histidine.</text>
        <dbReference type="EC" id="2.7.13.3"/>
    </reaction>
</comment>
<evidence type="ECO:0000256" key="8">
    <source>
        <dbReference type="SAM" id="Coils"/>
    </source>
</evidence>
<evidence type="ECO:0000256" key="5">
    <source>
        <dbReference type="ARBA" id="ARBA00022679"/>
    </source>
</evidence>
<dbReference type="SMART" id="SM00388">
    <property type="entry name" value="HisKA"/>
    <property type="match status" value="1"/>
</dbReference>
<dbReference type="InterPro" id="IPR036890">
    <property type="entry name" value="HATPase_C_sf"/>
</dbReference>